<dbReference type="Pfam" id="PF00106">
    <property type="entry name" value="adh_short"/>
    <property type="match status" value="1"/>
</dbReference>
<evidence type="ECO:0000313" key="2">
    <source>
        <dbReference type="EMBL" id="PMD44883.1"/>
    </source>
</evidence>
<evidence type="ECO:0000256" key="1">
    <source>
        <dbReference type="ARBA" id="ARBA00023002"/>
    </source>
</evidence>
<proteinExistence type="predicted"/>
<dbReference type="STRING" id="1149755.A0A2J6S285"/>
<dbReference type="SUPFAM" id="SSF51735">
    <property type="entry name" value="NAD(P)-binding Rossmann-fold domains"/>
    <property type="match status" value="1"/>
</dbReference>
<dbReference type="EMBL" id="KZ613940">
    <property type="protein sequence ID" value="PMD44883.1"/>
    <property type="molecule type" value="Genomic_DNA"/>
</dbReference>
<dbReference type="Proteomes" id="UP000235786">
    <property type="component" value="Unassembled WGS sequence"/>
</dbReference>
<dbReference type="PANTHER" id="PTHR43157:SF31">
    <property type="entry name" value="PHOSPHATIDYLINOSITOL-GLYCAN BIOSYNTHESIS CLASS F PROTEIN"/>
    <property type="match status" value="1"/>
</dbReference>
<dbReference type="InterPro" id="IPR036291">
    <property type="entry name" value="NAD(P)-bd_dom_sf"/>
</dbReference>
<dbReference type="InterPro" id="IPR002347">
    <property type="entry name" value="SDR_fam"/>
</dbReference>
<dbReference type="OrthoDB" id="191139at2759"/>
<dbReference type="PRINTS" id="PR00081">
    <property type="entry name" value="GDHRDH"/>
</dbReference>
<dbReference type="AlphaFoldDB" id="A0A2J6S285"/>
<organism evidence="2 3">
    <name type="scientific">Hyaloscypha variabilis (strain UAMH 11265 / GT02V1 / F)</name>
    <name type="common">Meliniomyces variabilis</name>
    <dbReference type="NCBI Taxonomy" id="1149755"/>
    <lineage>
        <taxon>Eukaryota</taxon>
        <taxon>Fungi</taxon>
        <taxon>Dikarya</taxon>
        <taxon>Ascomycota</taxon>
        <taxon>Pezizomycotina</taxon>
        <taxon>Leotiomycetes</taxon>
        <taxon>Helotiales</taxon>
        <taxon>Hyaloscyphaceae</taxon>
        <taxon>Hyaloscypha</taxon>
        <taxon>Hyaloscypha variabilis</taxon>
    </lineage>
</organism>
<gene>
    <name evidence="2" type="ORF">L207DRAFT_562187</name>
</gene>
<protein>
    <submittedName>
        <fullName evidence="2">NAD(P)-binding protein</fullName>
    </submittedName>
</protein>
<keyword evidence="3" id="KW-1185">Reference proteome</keyword>
<reference evidence="2 3" key="1">
    <citation type="submission" date="2016-04" db="EMBL/GenBank/DDBJ databases">
        <title>A degradative enzymes factory behind the ericoid mycorrhizal symbiosis.</title>
        <authorList>
            <consortium name="DOE Joint Genome Institute"/>
            <person name="Martino E."/>
            <person name="Morin E."/>
            <person name="Grelet G."/>
            <person name="Kuo A."/>
            <person name="Kohler A."/>
            <person name="Daghino S."/>
            <person name="Barry K."/>
            <person name="Choi C."/>
            <person name="Cichocki N."/>
            <person name="Clum A."/>
            <person name="Copeland A."/>
            <person name="Hainaut M."/>
            <person name="Haridas S."/>
            <person name="Labutti K."/>
            <person name="Lindquist E."/>
            <person name="Lipzen A."/>
            <person name="Khouja H.-R."/>
            <person name="Murat C."/>
            <person name="Ohm R."/>
            <person name="Olson A."/>
            <person name="Spatafora J."/>
            <person name="Veneault-Fourrey C."/>
            <person name="Henrissat B."/>
            <person name="Grigoriev I."/>
            <person name="Martin F."/>
            <person name="Perotto S."/>
        </authorList>
    </citation>
    <scope>NUCLEOTIDE SEQUENCE [LARGE SCALE GENOMIC DNA]</scope>
    <source>
        <strain evidence="2 3">F</strain>
    </source>
</reference>
<dbReference type="PANTHER" id="PTHR43157">
    <property type="entry name" value="PHOSPHATIDYLINOSITOL-GLYCAN BIOSYNTHESIS CLASS F PROTEIN-RELATED"/>
    <property type="match status" value="1"/>
</dbReference>
<evidence type="ECO:0000313" key="3">
    <source>
        <dbReference type="Proteomes" id="UP000235786"/>
    </source>
</evidence>
<dbReference type="Gene3D" id="3.40.50.720">
    <property type="entry name" value="NAD(P)-binding Rossmann-like Domain"/>
    <property type="match status" value="1"/>
</dbReference>
<name>A0A2J6S285_HYAVF</name>
<dbReference type="GO" id="GO:0016491">
    <property type="term" value="F:oxidoreductase activity"/>
    <property type="evidence" value="ECO:0007669"/>
    <property type="project" value="UniProtKB-KW"/>
</dbReference>
<accession>A0A2J6S285</accession>
<sequence length="338" mass="36646">MLERIRNSINQTWPPQLPTFTEANVLPSSEKGRVFIVTGGNAGIGFELCKILYASGATIYMASRTQAKAEAAIKTITSSSSSPKTDGQLKFLHLDLNDLLSVKAAAASFASQESKLDVLWNNAGQGPKSIKPGQKTVQGFEPMIGMHCIATLLFTELLVPQLRASAKEGKPGRTRVVWTSSGMAEEGSPKNGIDFSALDNGTGSLWTNYGHSKFGTWLLGREFARRYGGDGIMSVVQNPGNAKGGSYAGSPRLMMLVFNAFVLQETVFGAYTELYSGLSEEVGVQNNGTYVIPWGRVYGVEMVPRKDLVNALGTREEGGLGYGEKFWGWCEEKWGEFV</sequence>
<keyword evidence="1" id="KW-0560">Oxidoreductase</keyword>